<dbReference type="InterPro" id="IPR036271">
    <property type="entry name" value="Tet_transcr_reg_TetR-rel_C_sf"/>
</dbReference>
<protein>
    <submittedName>
        <fullName evidence="7">TetR/AcrR family transcriptional regulator</fullName>
    </submittedName>
</protein>
<keyword evidence="4" id="KW-0804">Transcription</keyword>
<keyword evidence="3 5" id="KW-0238">DNA-binding</keyword>
<dbReference type="InterPro" id="IPR050109">
    <property type="entry name" value="HTH-type_TetR-like_transc_reg"/>
</dbReference>
<name>A0A7G6VZF1_9SPHN</name>
<feature type="DNA-binding region" description="H-T-H motif" evidence="5">
    <location>
        <begin position="31"/>
        <end position="50"/>
    </location>
</feature>
<dbReference type="PANTHER" id="PTHR30055">
    <property type="entry name" value="HTH-TYPE TRANSCRIPTIONAL REGULATOR RUTR"/>
    <property type="match status" value="1"/>
</dbReference>
<organism evidence="7 8">
    <name type="scientific">Croceicoccus marinus</name>
    <dbReference type="NCBI Taxonomy" id="450378"/>
    <lineage>
        <taxon>Bacteria</taxon>
        <taxon>Pseudomonadati</taxon>
        <taxon>Pseudomonadota</taxon>
        <taxon>Alphaproteobacteria</taxon>
        <taxon>Sphingomonadales</taxon>
        <taxon>Erythrobacteraceae</taxon>
        <taxon>Croceicoccus</taxon>
    </lineage>
</organism>
<feature type="domain" description="HTH tetR-type" evidence="6">
    <location>
        <begin position="8"/>
        <end position="68"/>
    </location>
</feature>
<dbReference type="Pfam" id="PF00440">
    <property type="entry name" value="TetR_N"/>
    <property type="match status" value="1"/>
</dbReference>
<dbReference type="PANTHER" id="PTHR30055:SF234">
    <property type="entry name" value="HTH-TYPE TRANSCRIPTIONAL REGULATOR BETI"/>
    <property type="match status" value="1"/>
</dbReference>
<dbReference type="AlphaFoldDB" id="A0A7G6VZF1"/>
<dbReference type="Gene3D" id="1.10.357.10">
    <property type="entry name" value="Tetracycline Repressor, domain 2"/>
    <property type="match status" value="1"/>
</dbReference>
<proteinExistence type="predicted"/>
<keyword evidence="1" id="KW-0678">Repressor</keyword>
<evidence type="ECO:0000256" key="4">
    <source>
        <dbReference type="ARBA" id="ARBA00023163"/>
    </source>
</evidence>
<evidence type="ECO:0000313" key="8">
    <source>
        <dbReference type="Proteomes" id="UP000515297"/>
    </source>
</evidence>
<accession>A0A7G6VZF1</accession>
<keyword evidence="2" id="KW-0805">Transcription regulation</keyword>
<dbReference type="Pfam" id="PF13977">
    <property type="entry name" value="TetR_C_6"/>
    <property type="match status" value="1"/>
</dbReference>
<dbReference type="GO" id="GO:0000976">
    <property type="term" value="F:transcription cis-regulatory region binding"/>
    <property type="evidence" value="ECO:0007669"/>
    <property type="project" value="TreeGrafter"/>
</dbReference>
<reference evidence="7 8" key="1">
    <citation type="submission" date="2020-08" db="EMBL/GenBank/DDBJ databases">
        <authorList>
            <person name="Liu G."/>
            <person name="Sun C."/>
        </authorList>
    </citation>
    <scope>NUCLEOTIDE SEQUENCE [LARGE SCALE GENOMIC DNA]</scope>
    <source>
        <strain evidence="7 8">OT19</strain>
        <plasmid evidence="7 8">plas1</plasmid>
    </source>
</reference>
<evidence type="ECO:0000259" key="6">
    <source>
        <dbReference type="PROSITE" id="PS50977"/>
    </source>
</evidence>
<dbReference type="InterPro" id="IPR001647">
    <property type="entry name" value="HTH_TetR"/>
</dbReference>
<dbReference type="InterPro" id="IPR039538">
    <property type="entry name" value="BetI_C"/>
</dbReference>
<evidence type="ECO:0000256" key="5">
    <source>
        <dbReference type="PROSITE-ProRule" id="PRU00335"/>
    </source>
</evidence>
<dbReference type="InterPro" id="IPR009057">
    <property type="entry name" value="Homeodomain-like_sf"/>
</dbReference>
<evidence type="ECO:0000256" key="2">
    <source>
        <dbReference type="ARBA" id="ARBA00023015"/>
    </source>
</evidence>
<dbReference type="PROSITE" id="PS50977">
    <property type="entry name" value="HTH_TETR_2"/>
    <property type="match status" value="1"/>
</dbReference>
<dbReference type="SUPFAM" id="SSF48498">
    <property type="entry name" value="Tetracyclin repressor-like, C-terminal domain"/>
    <property type="match status" value="1"/>
</dbReference>
<dbReference type="Proteomes" id="UP000515297">
    <property type="component" value="Plasmid plas1"/>
</dbReference>
<keyword evidence="7" id="KW-0614">Plasmid</keyword>
<geneLocation type="plasmid" evidence="7 8">
    <name>plas1</name>
</geneLocation>
<evidence type="ECO:0000256" key="1">
    <source>
        <dbReference type="ARBA" id="ARBA00022491"/>
    </source>
</evidence>
<dbReference type="GO" id="GO:0003700">
    <property type="term" value="F:DNA-binding transcription factor activity"/>
    <property type="evidence" value="ECO:0007669"/>
    <property type="project" value="TreeGrafter"/>
</dbReference>
<dbReference type="EMBL" id="CP060053">
    <property type="protein sequence ID" value="QNE07116.1"/>
    <property type="molecule type" value="Genomic_DNA"/>
</dbReference>
<dbReference type="RefSeq" id="WP_185885863.1">
    <property type="nucleotide sequence ID" value="NZ_CP060053.1"/>
</dbReference>
<sequence>MPKIVDHEARREEVAEIAATLIARDGLKGLKLREVARLAGCSTSIVSHYFEGKHDLLLAAYRMRMEGTVARVRQFSQGGARLVDSLAQVLPLDPDRIDSWRIWLAFWGLASADEPFLHEQRLRSREAVDLFQTAIVNAGAMPDGEQTRLVAQALLSSAAGVATQAVYDPENWPPERQIAILTLMVESLIPARK</sequence>
<evidence type="ECO:0000313" key="7">
    <source>
        <dbReference type="EMBL" id="QNE07116.1"/>
    </source>
</evidence>
<dbReference type="SUPFAM" id="SSF46689">
    <property type="entry name" value="Homeodomain-like"/>
    <property type="match status" value="1"/>
</dbReference>
<evidence type="ECO:0000256" key="3">
    <source>
        <dbReference type="ARBA" id="ARBA00023125"/>
    </source>
</evidence>
<gene>
    <name evidence="7" type="ORF">H4O24_19050</name>
</gene>